<name>A0A8S7B627_ECOLX</name>
<sequence length="240" mass="26230">MSWSTLAYGLGVTTVSLGIYAAGKPFAEEVAKLVLDKNGYNAFYYTPAMSAGVKAWHGGFDNCYVTSTSPFSAAARVIQCLPPEDKASLQSSYYTPPKSIVDNEWYRFYYAYYFRGSWSQSSFVFWSVTLSEDSVFCDNGQVLFYSDGNSTCEAATTENPFSSSLHVPSFSGNNLASQDIADILNGLTEQLDGLSEYRGISSFLLKYSSADVDNYRSTVDLRIGDSASFTESGVIAIPPT</sequence>
<evidence type="ECO:0000313" key="1">
    <source>
        <dbReference type="EMBL" id="EFA8787312.1"/>
    </source>
</evidence>
<protein>
    <submittedName>
        <fullName evidence="1">Uncharacterized protein</fullName>
    </submittedName>
</protein>
<gene>
    <name evidence="1" type="ORF">C2R31_005293</name>
</gene>
<accession>A0A8S7B627</accession>
<dbReference type="EMBL" id="AASCBU010000086">
    <property type="protein sequence ID" value="EFA8787312.1"/>
    <property type="molecule type" value="Genomic_DNA"/>
</dbReference>
<feature type="non-terminal residue" evidence="1">
    <location>
        <position position="240"/>
    </location>
</feature>
<dbReference type="AlphaFoldDB" id="A0A8S7B627"/>
<comment type="caution">
    <text evidence="1">The sequence shown here is derived from an EMBL/GenBank/DDBJ whole genome shotgun (WGS) entry which is preliminary data.</text>
</comment>
<proteinExistence type="predicted"/>
<organism evidence="1 2">
    <name type="scientific">Escherichia coli</name>
    <dbReference type="NCBI Taxonomy" id="562"/>
    <lineage>
        <taxon>Bacteria</taxon>
        <taxon>Pseudomonadati</taxon>
        <taxon>Pseudomonadota</taxon>
        <taxon>Gammaproteobacteria</taxon>
        <taxon>Enterobacterales</taxon>
        <taxon>Enterobacteriaceae</taxon>
        <taxon>Escherichia</taxon>
    </lineage>
</organism>
<dbReference type="Proteomes" id="UP000567387">
    <property type="component" value="Unassembled WGS sequence"/>
</dbReference>
<evidence type="ECO:0000313" key="2">
    <source>
        <dbReference type="Proteomes" id="UP000567387"/>
    </source>
</evidence>
<reference evidence="1 2" key="1">
    <citation type="submission" date="2018-08" db="EMBL/GenBank/DDBJ databases">
        <authorList>
            <consortium name="PulseNet: The National Subtyping Network for Foodborne Disease Surveillance"/>
            <person name="Tarr C.L."/>
            <person name="Trees E."/>
            <person name="Katz L.S."/>
            <person name="Carleton-Romer H.A."/>
            <person name="Stroika S."/>
            <person name="Kucerova Z."/>
            <person name="Roache K.F."/>
            <person name="Sabol A.L."/>
            <person name="Besser J."/>
            <person name="Gerner-Smidt P."/>
        </authorList>
    </citation>
    <scope>NUCLEOTIDE SEQUENCE [LARGE SCALE GENOMIC DNA]</scope>
    <source>
        <strain evidence="1 2">PNUSAE011918</strain>
    </source>
</reference>